<feature type="non-terminal residue" evidence="2">
    <location>
        <position position="1"/>
    </location>
</feature>
<evidence type="ECO:0000313" key="2">
    <source>
        <dbReference type="EMBL" id="GIQ89776.1"/>
    </source>
</evidence>
<keyword evidence="1" id="KW-1133">Transmembrane helix</keyword>
<keyword evidence="1" id="KW-0472">Membrane</keyword>
<name>A0A9K3D6H5_9EUKA</name>
<feature type="transmembrane region" description="Helical" evidence="1">
    <location>
        <begin position="12"/>
        <end position="32"/>
    </location>
</feature>
<dbReference type="AlphaFoldDB" id="A0A9K3D6H5"/>
<evidence type="ECO:0000313" key="3">
    <source>
        <dbReference type="Proteomes" id="UP000265618"/>
    </source>
</evidence>
<keyword evidence="1" id="KW-0812">Transmembrane</keyword>
<protein>
    <submittedName>
        <fullName evidence="2">Uncharacterized protein</fullName>
    </submittedName>
</protein>
<reference evidence="2 3" key="1">
    <citation type="journal article" date="2018" name="PLoS ONE">
        <title>The draft genome of Kipferlia bialata reveals reductive genome evolution in fornicate parasites.</title>
        <authorList>
            <person name="Tanifuji G."/>
            <person name="Takabayashi S."/>
            <person name="Kume K."/>
            <person name="Takagi M."/>
            <person name="Nakayama T."/>
            <person name="Kamikawa R."/>
            <person name="Inagaki Y."/>
            <person name="Hashimoto T."/>
        </authorList>
    </citation>
    <scope>NUCLEOTIDE SEQUENCE [LARGE SCALE GENOMIC DNA]</scope>
    <source>
        <strain evidence="2">NY0173</strain>
    </source>
</reference>
<gene>
    <name evidence="2" type="ORF">KIPB_012336</name>
</gene>
<accession>A0A9K3D6H5</accession>
<sequence>APYMQPIRQYPRLLKSVAISFSVTLALMLQILPDINSAIGLVPMPRSMMFRVIGLAVGDLLLCFGIEEGAMFFLGPKPLKDELV</sequence>
<dbReference type="EMBL" id="BDIP01005415">
    <property type="protein sequence ID" value="GIQ89776.1"/>
    <property type="molecule type" value="Genomic_DNA"/>
</dbReference>
<dbReference type="Proteomes" id="UP000265618">
    <property type="component" value="Unassembled WGS sequence"/>
</dbReference>
<comment type="caution">
    <text evidence="2">The sequence shown here is derived from an EMBL/GenBank/DDBJ whole genome shotgun (WGS) entry which is preliminary data.</text>
</comment>
<proteinExistence type="predicted"/>
<keyword evidence="3" id="KW-1185">Reference proteome</keyword>
<organism evidence="2 3">
    <name type="scientific">Kipferlia bialata</name>
    <dbReference type="NCBI Taxonomy" id="797122"/>
    <lineage>
        <taxon>Eukaryota</taxon>
        <taxon>Metamonada</taxon>
        <taxon>Carpediemonas-like organisms</taxon>
        <taxon>Kipferlia</taxon>
    </lineage>
</organism>
<evidence type="ECO:0000256" key="1">
    <source>
        <dbReference type="SAM" id="Phobius"/>
    </source>
</evidence>
<feature type="transmembrane region" description="Helical" evidence="1">
    <location>
        <begin position="52"/>
        <end position="74"/>
    </location>
</feature>